<gene>
    <name evidence="1" type="ORF">DCAF_LOCUS8421</name>
</gene>
<dbReference type="EMBL" id="CAWUPB010000913">
    <property type="protein sequence ID" value="CAK7331348.1"/>
    <property type="molecule type" value="Genomic_DNA"/>
</dbReference>
<sequence>MKHSPRIRSTKLQVVNTVKSDIDSFDLLTGRHKSLKANLINGHETRSFRDPPEKMRSEKRIALKFCGGYLVLSERVEQSRIPENMVSNIGGEIFASNLFDSMNTAESSKLPTAKSMYQTHKTIQKEAVRFDKNLHYDDFRLDV</sequence>
<evidence type="ECO:0000313" key="1">
    <source>
        <dbReference type="EMBL" id="CAK7331348.1"/>
    </source>
</evidence>
<accession>A0AAV1RBZ8</accession>
<dbReference type="Proteomes" id="UP001314170">
    <property type="component" value="Unassembled WGS sequence"/>
</dbReference>
<organism evidence="1 2">
    <name type="scientific">Dovyalis caffra</name>
    <dbReference type="NCBI Taxonomy" id="77055"/>
    <lineage>
        <taxon>Eukaryota</taxon>
        <taxon>Viridiplantae</taxon>
        <taxon>Streptophyta</taxon>
        <taxon>Embryophyta</taxon>
        <taxon>Tracheophyta</taxon>
        <taxon>Spermatophyta</taxon>
        <taxon>Magnoliopsida</taxon>
        <taxon>eudicotyledons</taxon>
        <taxon>Gunneridae</taxon>
        <taxon>Pentapetalae</taxon>
        <taxon>rosids</taxon>
        <taxon>fabids</taxon>
        <taxon>Malpighiales</taxon>
        <taxon>Salicaceae</taxon>
        <taxon>Flacourtieae</taxon>
        <taxon>Dovyalis</taxon>
    </lineage>
</organism>
<evidence type="ECO:0000313" key="2">
    <source>
        <dbReference type="Proteomes" id="UP001314170"/>
    </source>
</evidence>
<comment type="caution">
    <text evidence="1">The sequence shown here is derived from an EMBL/GenBank/DDBJ whole genome shotgun (WGS) entry which is preliminary data.</text>
</comment>
<dbReference type="AlphaFoldDB" id="A0AAV1RBZ8"/>
<protein>
    <submittedName>
        <fullName evidence="1">Uncharacterized protein</fullName>
    </submittedName>
</protein>
<name>A0AAV1RBZ8_9ROSI</name>
<reference evidence="1 2" key="1">
    <citation type="submission" date="2024-01" db="EMBL/GenBank/DDBJ databases">
        <authorList>
            <person name="Waweru B."/>
        </authorList>
    </citation>
    <scope>NUCLEOTIDE SEQUENCE [LARGE SCALE GENOMIC DNA]</scope>
</reference>
<keyword evidence="2" id="KW-1185">Reference proteome</keyword>
<proteinExistence type="predicted"/>